<feature type="domain" description="DUF4767" evidence="2">
    <location>
        <begin position="378"/>
        <end position="504"/>
    </location>
</feature>
<dbReference type="Pfam" id="PF22813">
    <property type="entry name" value="TcaA_2nd"/>
    <property type="match status" value="1"/>
</dbReference>
<keyword evidence="1" id="KW-1133">Transmembrane helix</keyword>
<accession>A0A7X6N1W3</accession>
<evidence type="ECO:0000313" key="4">
    <source>
        <dbReference type="EMBL" id="NKZ20692.1"/>
    </source>
</evidence>
<evidence type="ECO:0000256" key="1">
    <source>
        <dbReference type="SAM" id="Phobius"/>
    </source>
</evidence>
<evidence type="ECO:0000313" key="5">
    <source>
        <dbReference type="Proteomes" id="UP000522720"/>
    </source>
</evidence>
<evidence type="ECO:0000259" key="3">
    <source>
        <dbReference type="Pfam" id="PF22813"/>
    </source>
</evidence>
<organism evidence="4 5">
    <name type="scientific">Streptococcus ovuberis</name>
    <dbReference type="NCBI Taxonomy" id="1936207"/>
    <lineage>
        <taxon>Bacteria</taxon>
        <taxon>Bacillati</taxon>
        <taxon>Bacillota</taxon>
        <taxon>Bacilli</taxon>
        <taxon>Lactobacillales</taxon>
        <taxon>Streptococcaceae</taxon>
        <taxon>Streptococcus</taxon>
    </lineage>
</organism>
<name>A0A7X6N1W3_9STRE</name>
<keyword evidence="1" id="KW-0472">Membrane</keyword>
<protein>
    <submittedName>
        <fullName evidence="4">DUF4767 domain-containing protein</fullName>
    </submittedName>
</protein>
<keyword evidence="1" id="KW-0812">Transmembrane</keyword>
<dbReference type="PANTHER" id="PTHR40038:SF1">
    <property type="entry name" value="MEMBRANE-ASSOCIATED PROTEIN TCAA"/>
    <property type="match status" value="1"/>
</dbReference>
<comment type="caution">
    <text evidence="4">The sequence shown here is derived from an EMBL/GenBank/DDBJ whole genome shotgun (WGS) entry which is preliminary data.</text>
</comment>
<feature type="domain" description="TcaA second" evidence="3">
    <location>
        <begin position="114"/>
        <end position="205"/>
    </location>
</feature>
<proteinExistence type="predicted"/>
<reference evidence="4 5" key="1">
    <citation type="submission" date="2020-04" db="EMBL/GenBank/DDBJ databases">
        <title>MicrobeNet Type strains.</title>
        <authorList>
            <person name="Nicholson A.C."/>
        </authorList>
    </citation>
    <scope>NUCLEOTIDE SEQUENCE [LARGE SCALE GENOMIC DNA]</scope>
    <source>
        <strain evidence="4 5">CCUG 69612</strain>
    </source>
</reference>
<dbReference type="EMBL" id="JAAXPR010000013">
    <property type="protein sequence ID" value="NKZ20692.1"/>
    <property type="molecule type" value="Genomic_DNA"/>
</dbReference>
<dbReference type="RefSeq" id="WP_168549441.1">
    <property type="nucleotide sequence ID" value="NZ_JAAXPR010000013.1"/>
</dbReference>
<evidence type="ECO:0000259" key="2">
    <source>
        <dbReference type="Pfam" id="PF15983"/>
    </source>
</evidence>
<dbReference type="InterPro" id="IPR054529">
    <property type="entry name" value="TcaA_2nd"/>
</dbReference>
<dbReference type="PANTHER" id="PTHR40038">
    <property type="entry name" value="MEMBRANE-ASSOCIATED PROTEIN TCAA"/>
    <property type="match status" value="1"/>
</dbReference>
<dbReference type="InterPro" id="IPR031927">
    <property type="entry name" value="DUF4767"/>
</dbReference>
<dbReference type="AlphaFoldDB" id="A0A7X6N1W3"/>
<keyword evidence="5" id="KW-1185">Reference proteome</keyword>
<feature type="transmembrane region" description="Helical" evidence="1">
    <location>
        <begin position="88"/>
        <end position="107"/>
    </location>
</feature>
<gene>
    <name evidence="4" type="ORF">HF992_07565</name>
</gene>
<sequence>MPKQARWVALFKEVVGRNPSPEEFQKGKASGFDFTQIRAIAGQGAMELEQEVAAPLLNPEPVRSEEAKLEQTSVKPNKAKSTSKTTTFVRLGFGLLALVALAGYFYGQSQTKPEVKAEALVEAVNNNNYETVADLLSASGQTWTEKDAKRFIAYLEEQEQTLPEILDSMATDHFKTPYNDAKGNKLLGLLEQGKKWLVFPDYQFVTYPLELTATSDLETLRIAGKTIEQGEMVPVASLPFIPQTVTVEGETAHGPVKTEISLDLDQASHNQLDLPLELSRQTVVAHLPFDTADLAEIRLYINGNEVARGLEAEIETFDWENLEVKATFKVKDQVFETKPSQTRASDLDNVSLALNAEDTAKVEGLLAKLAEKRQPLVLWSSQKADQLASFMVTWGNAMNQPGYQEITNQETGFVLENRVRLNQVQDVTTEFSQDGTGNSDYQVLAIYRYHYNGNQVHTYYFTIRADGAPIVLYSAQNQGGMPDDKYYMKETANEELKAGFARIVNS</sequence>
<dbReference type="Pfam" id="PF15983">
    <property type="entry name" value="DUF4767"/>
    <property type="match status" value="1"/>
</dbReference>
<dbReference type="Proteomes" id="UP000522720">
    <property type="component" value="Unassembled WGS sequence"/>
</dbReference>